<name>A0A069P6L3_9BURK</name>
<evidence type="ECO:0000313" key="2">
    <source>
        <dbReference type="Proteomes" id="UP000027439"/>
    </source>
</evidence>
<sequence length="65" mass="7471">MEMRLVKPRPMIFTVQFSKCSPYGNETWTETTSSQKIPQWLVLFVVHEVARGGKKIRTVLGDGLF</sequence>
<evidence type="ECO:0000313" key="1">
    <source>
        <dbReference type="EMBL" id="KDR36330.1"/>
    </source>
</evidence>
<dbReference type="Proteomes" id="UP000027439">
    <property type="component" value="Unassembled WGS sequence"/>
</dbReference>
<protein>
    <submittedName>
        <fullName evidence="1">Uncharacterized protein</fullName>
    </submittedName>
</protein>
<accession>A0A069P6L3</accession>
<comment type="caution">
    <text evidence="1">The sequence shown here is derived from an EMBL/GenBank/DDBJ whole genome shotgun (WGS) entry which is preliminary data.</text>
</comment>
<gene>
    <name evidence="1" type="ORF">BG57_21140</name>
</gene>
<proteinExistence type="predicted"/>
<organism evidence="1 2">
    <name type="scientific">Caballeronia grimmiae</name>
    <dbReference type="NCBI Taxonomy" id="1071679"/>
    <lineage>
        <taxon>Bacteria</taxon>
        <taxon>Pseudomonadati</taxon>
        <taxon>Pseudomonadota</taxon>
        <taxon>Betaproteobacteria</taxon>
        <taxon>Burkholderiales</taxon>
        <taxon>Burkholderiaceae</taxon>
        <taxon>Caballeronia</taxon>
    </lineage>
</organism>
<dbReference type="EMBL" id="JFHE01000004">
    <property type="protein sequence ID" value="KDR36330.1"/>
    <property type="molecule type" value="Genomic_DNA"/>
</dbReference>
<reference evidence="1 2" key="1">
    <citation type="submission" date="2014-03" db="EMBL/GenBank/DDBJ databases">
        <title>Draft Genome Sequences of Four Burkholderia Strains.</title>
        <authorList>
            <person name="Liu X.Y."/>
            <person name="Li C.X."/>
            <person name="Xu J.H."/>
        </authorList>
    </citation>
    <scope>NUCLEOTIDE SEQUENCE [LARGE SCALE GENOMIC DNA]</scope>
    <source>
        <strain evidence="1 2">R27</strain>
    </source>
</reference>
<dbReference type="AlphaFoldDB" id="A0A069P6L3"/>